<feature type="domain" description="GXWXG" evidence="1">
    <location>
        <begin position="27"/>
        <end position="85"/>
    </location>
</feature>
<evidence type="ECO:0000259" key="2">
    <source>
        <dbReference type="Pfam" id="PF14232"/>
    </source>
</evidence>
<dbReference type="STRING" id="857340.A0A086TBC5"/>
<proteinExistence type="predicted"/>
<dbReference type="OrthoDB" id="2213372at2759"/>
<dbReference type="AlphaFoldDB" id="A0A086TBC5"/>
<name>A0A086TBC5_HAPC1</name>
<dbReference type="InterPro" id="IPR025568">
    <property type="entry name" value="DUF4334"/>
</dbReference>
<evidence type="ECO:0000313" key="3">
    <source>
        <dbReference type="EMBL" id="KFH46657.1"/>
    </source>
</evidence>
<reference evidence="4" key="1">
    <citation type="journal article" date="2014" name="Genome Announc.">
        <title>Genome sequence and annotation of Acremonium chrysogenum, producer of the beta-lactam antibiotic cephalosporin C.</title>
        <authorList>
            <person name="Terfehr D."/>
            <person name="Dahlmann T.A."/>
            <person name="Specht T."/>
            <person name="Zadra I."/>
            <person name="Kuernsteiner H."/>
            <person name="Kueck U."/>
        </authorList>
    </citation>
    <scope>NUCLEOTIDE SEQUENCE [LARGE SCALE GENOMIC DNA]</scope>
    <source>
        <strain evidence="4">ATCC 11550 / CBS 779.69 / DSM 880 / IAM 14645 / JCM 23072 / IMI 49137</strain>
    </source>
</reference>
<sequence length="153" mass="17491">MTNKTPEDKFFELAKVDGPIAESSIAEVYDQLSPAVPENLIGKWQGSSFDTGHPTHKQLKDFKWAGKDFRSVDDVDPIMVYQEDGSRKWLQKFGNARLREVKFRGKVSAAMVYDNLPIIDSFRRVDDKTVVGAMDNKMLPKETGTYYFYLSKL</sequence>
<organism evidence="3 4">
    <name type="scientific">Hapsidospora chrysogenum (strain ATCC 11550 / CBS 779.69 / DSM 880 / IAM 14645 / JCM 23072 / IMI 49137)</name>
    <name type="common">Acremonium chrysogenum</name>
    <dbReference type="NCBI Taxonomy" id="857340"/>
    <lineage>
        <taxon>Eukaryota</taxon>
        <taxon>Fungi</taxon>
        <taxon>Dikarya</taxon>
        <taxon>Ascomycota</taxon>
        <taxon>Pezizomycotina</taxon>
        <taxon>Sordariomycetes</taxon>
        <taxon>Hypocreomycetidae</taxon>
        <taxon>Hypocreales</taxon>
        <taxon>Bionectriaceae</taxon>
        <taxon>Hapsidospora</taxon>
    </lineage>
</organism>
<keyword evidence="4" id="KW-1185">Reference proteome</keyword>
<dbReference type="Proteomes" id="UP000029964">
    <property type="component" value="Unassembled WGS sequence"/>
</dbReference>
<dbReference type="EMBL" id="JPKY01000017">
    <property type="protein sequence ID" value="KFH46657.1"/>
    <property type="molecule type" value="Genomic_DNA"/>
</dbReference>
<dbReference type="HOGENOM" id="CLU_112092_1_0_1"/>
<evidence type="ECO:0000313" key="4">
    <source>
        <dbReference type="Proteomes" id="UP000029964"/>
    </source>
</evidence>
<feature type="domain" description="DUF4334" evidence="2">
    <location>
        <begin position="94"/>
        <end position="151"/>
    </location>
</feature>
<dbReference type="Gene3D" id="2.40.128.580">
    <property type="entry name" value="GXWXG domain"/>
    <property type="match status" value="1"/>
</dbReference>
<accession>A0A086TBC5</accession>
<dbReference type="Pfam" id="PF14231">
    <property type="entry name" value="GXWXG"/>
    <property type="match status" value="1"/>
</dbReference>
<dbReference type="InterPro" id="IPR025951">
    <property type="entry name" value="GXWXG_dom"/>
</dbReference>
<evidence type="ECO:0000259" key="1">
    <source>
        <dbReference type="Pfam" id="PF14231"/>
    </source>
</evidence>
<dbReference type="Pfam" id="PF14232">
    <property type="entry name" value="DUF4334"/>
    <property type="match status" value="1"/>
</dbReference>
<protein>
    <recommendedName>
        <fullName evidence="5">GXWXG domain-containing protein</fullName>
    </recommendedName>
</protein>
<evidence type="ECO:0008006" key="5">
    <source>
        <dbReference type="Google" id="ProtNLM"/>
    </source>
</evidence>
<comment type="caution">
    <text evidence="3">The sequence shown here is derived from an EMBL/GenBank/DDBJ whole genome shotgun (WGS) entry which is preliminary data.</text>
</comment>
<gene>
    <name evidence="3" type="ORF">ACRE_025250</name>
</gene>